<proteinExistence type="predicted"/>
<dbReference type="AlphaFoldDB" id="A0A3D9I7B9"/>
<comment type="caution">
    <text evidence="1">The sequence shown here is derived from an EMBL/GenBank/DDBJ whole genome shotgun (WGS) entry which is preliminary data.</text>
</comment>
<evidence type="ECO:0000313" key="1">
    <source>
        <dbReference type="EMBL" id="RED57642.1"/>
    </source>
</evidence>
<evidence type="ECO:0000313" key="2">
    <source>
        <dbReference type="Proteomes" id="UP000256869"/>
    </source>
</evidence>
<name>A0A3D9I7B9_9BACL</name>
<reference evidence="1 2" key="1">
    <citation type="submission" date="2018-07" db="EMBL/GenBank/DDBJ databases">
        <title>Genomic Encyclopedia of Type Strains, Phase III (KMG-III): the genomes of soil and plant-associated and newly described type strains.</title>
        <authorList>
            <person name="Whitman W."/>
        </authorList>
    </citation>
    <scope>NUCLEOTIDE SEQUENCE [LARGE SCALE GENOMIC DNA]</scope>
    <source>
        <strain evidence="1 2">CECT 8236</strain>
    </source>
</reference>
<dbReference type="Proteomes" id="UP000256869">
    <property type="component" value="Unassembled WGS sequence"/>
</dbReference>
<protein>
    <submittedName>
        <fullName evidence="1">Uncharacterized protein</fullName>
    </submittedName>
</protein>
<dbReference type="RefSeq" id="WP_115993932.1">
    <property type="nucleotide sequence ID" value="NZ_QRDY01000010.1"/>
</dbReference>
<dbReference type="OrthoDB" id="2666788at2"/>
<gene>
    <name evidence="1" type="ORF">DFP95_110115</name>
</gene>
<dbReference type="EMBL" id="QRDY01000010">
    <property type="protein sequence ID" value="RED57642.1"/>
    <property type="molecule type" value="Genomic_DNA"/>
</dbReference>
<sequence>MEQVNFDEEVLKKRITERILRKMERQPQGVQSKLPPTDLKPLIDAHNILNVDFYSHRKGFGRLIVLIKKLLRKLLAPILMKQIHFNQRSIDYLSSVDQRLEALRQNGLGYKVEQQERLDSIANDISDVIIEELRLVKDQLESDVLSITKLNESRYNDVKVSLLRELADIEHLSGNEQRKYLLLLMALRSKPDDLELEQKVIDSFERLNKVGLIRDDDRI</sequence>
<organism evidence="1 2">
    <name type="scientific">Cohnella lupini</name>
    <dbReference type="NCBI Taxonomy" id="1294267"/>
    <lineage>
        <taxon>Bacteria</taxon>
        <taxon>Bacillati</taxon>
        <taxon>Bacillota</taxon>
        <taxon>Bacilli</taxon>
        <taxon>Bacillales</taxon>
        <taxon>Paenibacillaceae</taxon>
        <taxon>Cohnella</taxon>
    </lineage>
</organism>
<accession>A0A3D9I7B9</accession>
<keyword evidence="2" id="KW-1185">Reference proteome</keyword>